<evidence type="ECO:0000256" key="4">
    <source>
        <dbReference type="ARBA" id="ARBA00022605"/>
    </source>
</evidence>
<dbReference type="FunFam" id="3.65.10.10:FF:000011">
    <property type="entry name" value="3-phosphoshikimate 1-carboxyvinyltransferase"/>
    <property type="match status" value="1"/>
</dbReference>
<keyword evidence="5 8" id="KW-0808">Transferase</keyword>
<dbReference type="GO" id="GO:0009073">
    <property type="term" value="P:aromatic amino acid family biosynthetic process"/>
    <property type="evidence" value="ECO:0007669"/>
    <property type="project" value="UniProtKB-KW"/>
</dbReference>
<feature type="binding site" evidence="8">
    <location>
        <position position="29"/>
    </location>
    <ligand>
        <name>3-phosphoshikimate</name>
        <dbReference type="ChEBI" id="CHEBI:145989"/>
    </ligand>
</feature>
<comment type="subcellular location">
    <subcellularLocation>
        <location evidence="8">Cytoplasm</location>
    </subcellularLocation>
</comment>
<gene>
    <name evidence="10" type="primary">aroA1</name>
    <name evidence="8" type="synonym">aroA</name>
    <name evidence="10" type="ORF">AFL01nite_15380</name>
</gene>
<feature type="binding site" evidence="8">
    <location>
        <position position="166"/>
    </location>
    <ligand>
        <name>3-phosphoshikimate</name>
        <dbReference type="ChEBI" id="CHEBI:145989"/>
    </ligand>
</feature>
<dbReference type="OrthoDB" id="9809920at2"/>
<dbReference type="HAMAP" id="MF_00210">
    <property type="entry name" value="EPSP_synth"/>
    <property type="match status" value="1"/>
</dbReference>
<dbReference type="Gene3D" id="3.65.10.10">
    <property type="entry name" value="Enolpyruvate transferase domain"/>
    <property type="match status" value="2"/>
</dbReference>
<feature type="binding site" evidence="8">
    <location>
        <position position="120"/>
    </location>
    <ligand>
        <name>phosphoenolpyruvate</name>
        <dbReference type="ChEBI" id="CHEBI:58702"/>
    </ligand>
</feature>
<feature type="binding site" evidence="8">
    <location>
        <position position="24"/>
    </location>
    <ligand>
        <name>phosphoenolpyruvate</name>
        <dbReference type="ChEBI" id="CHEBI:58702"/>
    </ligand>
</feature>
<feature type="domain" description="Enolpyruvate transferase" evidence="9">
    <location>
        <begin position="17"/>
        <end position="414"/>
    </location>
</feature>
<dbReference type="UniPathway" id="UPA00053">
    <property type="reaction ID" value="UER00089"/>
</dbReference>
<keyword evidence="11" id="KW-1185">Reference proteome</keyword>
<protein>
    <recommendedName>
        <fullName evidence="8">3-phosphoshikimate 1-carboxyvinyltransferase</fullName>
        <ecNumber evidence="8">2.5.1.19</ecNumber>
    </recommendedName>
    <alternativeName>
        <fullName evidence="8">5-enolpyruvylshikimate-3-phosphate synthase</fullName>
        <shortName evidence="8">EPSP synthase</shortName>
        <shortName evidence="8">EPSPS</shortName>
    </alternativeName>
</protein>
<sequence length="420" mass="44029">MTVDWHAPRREHPADVDVLLPGSKSQTNRALVLAAIADGPSSIHLPLAARDTELMAAALVSLGARIDRDGDTWTVTPITPVEAAEVDCGLAGTVMRFVPPVAALGAGTVRFDGDPRARERPMGTTISSLRDLGVRIDDEGTASLPFTLHGTGAVRGGALTVDASASSQFVSALLLVAPRFAEGLDLRHAGGPLPSLPHVAMTVTELRRRGVVVDVSDGRWQVHPGPVKALDVTIEPDLSNAGPFVAAALATAGRARVRHWPEQTDQAGDAWRDLAVAFGGQVARDGADLVVTGPERLRGVDLDLHDVGELTPVVAALAALADGPSTLTGIEHLRGHETDRLTALATEITRLGGNVVERTDGLVITPAPLHGGAFATYDDHRMAHAAAVLGLRVDDLVVENIGTTAKTYPAFADDWERSVS</sequence>
<dbReference type="RefSeq" id="WP_146827102.1">
    <property type="nucleotide sequence ID" value="NZ_BAAAYQ010000005.1"/>
</dbReference>
<evidence type="ECO:0000256" key="5">
    <source>
        <dbReference type="ARBA" id="ARBA00022679"/>
    </source>
</evidence>
<dbReference type="GO" id="GO:0003866">
    <property type="term" value="F:3-phosphoshikimate 1-carboxyvinyltransferase activity"/>
    <property type="evidence" value="ECO:0007669"/>
    <property type="project" value="UniProtKB-UniRule"/>
</dbReference>
<dbReference type="Pfam" id="PF00275">
    <property type="entry name" value="EPSP_synthase"/>
    <property type="match status" value="1"/>
</dbReference>
<feature type="binding site" evidence="8">
    <location>
        <position position="406"/>
    </location>
    <ligand>
        <name>phosphoenolpyruvate</name>
        <dbReference type="ChEBI" id="CHEBI:58702"/>
    </ligand>
</feature>
<feature type="active site" description="Proton acceptor" evidence="8">
    <location>
        <position position="309"/>
    </location>
</feature>
<evidence type="ECO:0000313" key="11">
    <source>
        <dbReference type="Proteomes" id="UP000321769"/>
    </source>
</evidence>
<dbReference type="EMBL" id="BJZQ01000006">
    <property type="protein sequence ID" value="GEO89211.1"/>
    <property type="molecule type" value="Genomic_DNA"/>
</dbReference>
<keyword evidence="6 8" id="KW-0057">Aromatic amino acid biosynthesis</keyword>
<comment type="similarity">
    <text evidence="2 8">Belongs to the EPSP synthase family.</text>
</comment>
<organism evidence="10 11">
    <name type="scientific">Aeromicrobium flavum</name>
    <dbReference type="NCBI Taxonomy" id="416568"/>
    <lineage>
        <taxon>Bacteria</taxon>
        <taxon>Bacillati</taxon>
        <taxon>Actinomycetota</taxon>
        <taxon>Actinomycetes</taxon>
        <taxon>Propionibacteriales</taxon>
        <taxon>Nocardioidaceae</taxon>
        <taxon>Aeromicrobium</taxon>
    </lineage>
</organism>
<dbReference type="GO" id="GO:0005737">
    <property type="term" value="C:cytoplasm"/>
    <property type="evidence" value="ECO:0007669"/>
    <property type="project" value="UniProtKB-SubCell"/>
</dbReference>
<feature type="binding site" evidence="8">
    <location>
        <position position="195"/>
    </location>
    <ligand>
        <name>3-phosphoshikimate</name>
        <dbReference type="ChEBI" id="CHEBI:145989"/>
    </ligand>
</feature>
<feature type="binding site" evidence="8">
    <location>
        <position position="340"/>
    </location>
    <ligand>
        <name>phosphoenolpyruvate</name>
        <dbReference type="ChEBI" id="CHEBI:58702"/>
    </ligand>
</feature>
<comment type="subunit">
    <text evidence="8">Monomer.</text>
</comment>
<accession>A0A512HUV3</accession>
<feature type="binding site" evidence="8">
    <location>
        <position position="167"/>
    </location>
    <ligand>
        <name>3-phosphoshikimate</name>
        <dbReference type="ChEBI" id="CHEBI:145989"/>
    </ligand>
</feature>
<comment type="function">
    <text evidence="8">Catalyzes the transfer of the enolpyruvyl moiety of phosphoenolpyruvate (PEP) to the 5-hydroxyl of shikimate-3-phosphate (S3P) to produce enolpyruvyl shikimate-3-phosphate and inorganic phosphate.</text>
</comment>
<dbReference type="EC" id="2.5.1.19" evidence="8"/>
<comment type="caution">
    <text evidence="10">The sequence shown here is derived from an EMBL/GenBank/DDBJ whole genome shotgun (WGS) entry which is preliminary data.</text>
</comment>
<dbReference type="InterPro" id="IPR023193">
    <property type="entry name" value="EPSP_synthase_CS"/>
</dbReference>
<dbReference type="InterPro" id="IPR006264">
    <property type="entry name" value="EPSP_synthase"/>
</dbReference>
<dbReference type="Proteomes" id="UP000321769">
    <property type="component" value="Unassembled WGS sequence"/>
</dbReference>
<comment type="caution">
    <text evidence="8">Lacks conserved residue(s) required for the propagation of feature annotation.</text>
</comment>
<dbReference type="CDD" id="cd01556">
    <property type="entry name" value="EPSP_synthase"/>
    <property type="match status" value="1"/>
</dbReference>
<dbReference type="AlphaFoldDB" id="A0A512HUV3"/>
<dbReference type="PROSITE" id="PS00885">
    <property type="entry name" value="EPSP_SYNTHASE_2"/>
    <property type="match status" value="1"/>
</dbReference>
<dbReference type="FunFam" id="3.65.10.10:FF:000010">
    <property type="entry name" value="3-phosphoshikimate 1-carboxyvinyltransferase"/>
    <property type="match status" value="1"/>
</dbReference>
<dbReference type="PROSITE" id="PS00104">
    <property type="entry name" value="EPSP_SYNTHASE_1"/>
    <property type="match status" value="1"/>
</dbReference>
<evidence type="ECO:0000259" key="9">
    <source>
        <dbReference type="Pfam" id="PF00275"/>
    </source>
</evidence>
<dbReference type="GO" id="GO:0009423">
    <property type="term" value="P:chorismate biosynthetic process"/>
    <property type="evidence" value="ECO:0007669"/>
    <property type="project" value="UniProtKB-UniRule"/>
</dbReference>
<feature type="binding site" evidence="8">
    <location>
        <position position="24"/>
    </location>
    <ligand>
        <name>3-phosphoshikimate</name>
        <dbReference type="ChEBI" id="CHEBI:145989"/>
    </ligand>
</feature>
<dbReference type="InterPro" id="IPR001986">
    <property type="entry name" value="Enolpyruvate_Tfrase_dom"/>
</dbReference>
<dbReference type="GO" id="GO:0008652">
    <property type="term" value="P:amino acid biosynthetic process"/>
    <property type="evidence" value="ECO:0007669"/>
    <property type="project" value="UniProtKB-KW"/>
</dbReference>
<evidence type="ECO:0000256" key="3">
    <source>
        <dbReference type="ARBA" id="ARBA00022490"/>
    </source>
</evidence>
<keyword evidence="4 8" id="KW-0028">Amino-acid biosynthesis</keyword>
<evidence type="ECO:0000313" key="10">
    <source>
        <dbReference type="EMBL" id="GEO89211.1"/>
    </source>
</evidence>
<keyword evidence="3 8" id="KW-0963">Cytoplasm</keyword>
<evidence type="ECO:0000256" key="1">
    <source>
        <dbReference type="ARBA" id="ARBA00004811"/>
    </source>
</evidence>
<feature type="binding site" evidence="8">
    <location>
        <position position="25"/>
    </location>
    <ligand>
        <name>3-phosphoshikimate</name>
        <dbReference type="ChEBI" id="CHEBI:145989"/>
    </ligand>
</feature>
<evidence type="ECO:0000256" key="2">
    <source>
        <dbReference type="ARBA" id="ARBA00009948"/>
    </source>
</evidence>
<evidence type="ECO:0000256" key="8">
    <source>
        <dbReference type="HAMAP-Rule" id="MF_00210"/>
    </source>
</evidence>
<reference evidence="10 11" key="1">
    <citation type="submission" date="2019-07" db="EMBL/GenBank/DDBJ databases">
        <title>Whole genome shotgun sequence of Aeromicrobium flavum NBRC 107625.</title>
        <authorList>
            <person name="Hosoyama A."/>
            <person name="Uohara A."/>
            <person name="Ohji S."/>
            <person name="Ichikawa N."/>
        </authorList>
    </citation>
    <scope>NUCLEOTIDE SEQUENCE [LARGE SCALE GENOMIC DNA]</scope>
    <source>
        <strain evidence="10 11">NBRC 107625</strain>
    </source>
</reference>
<dbReference type="PANTHER" id="PTHR21090:SF5">
    <property type="entry name" value="PENTAFUNCTIONAL AROM POLYPEPTIDE"/>
    <property type="match status" value="1"/>
</dbReference>
<evidence type="ECO:0000256" key="6">
    <source>
        <dbReference type="ARBA" id="ARBA00023141"/>
    </source>
</evidence>
<feature type="binding site" evidence="8">
    <location>
        <position position="336"/>
    </location>
    <ligand>
        <name>3-phosphoshikimate</name>
        <dbReference type="ChEBI" id="CHEBI:145989"/>
    </ligand>
</feature>
<feature type="binding site" evidence="8">
    <location>
        <position position="168"/>
    </location>
    <ligand>
        <name>3-phosphoshikimate</name>
        <dbReference type="ChEBI" id="CHEBI:145989"/>
    </ligand>
</feature>
<dbReference type="PIRSF" id="PIRSF000505">
    <property type="entry name" value="EPSPS"/>
    <property type="match status" value="1"/>
</dbReference>
<name>A0A512HUV3_9ACTN</name>
<dbReference type="PANTHER" id="PTHR21090">
    <property type="entry name" value="AROM/DEHYDROQUINATE SYNTHASE"/>
    <property type="match status" value="1"/>
</dbReference>
<dbReference type="InterPro" id="IPR036968">
    <property type="entry name" value="Enolpyruvate_Tfrase_sf"/>
</dbReference>
<dbReference type="NCBIfam" id="TIGR01356">
    <property type="entry name" value="aroA"/>
    <property type="match status" value="1"/>
</dbReference>
<feature type="binding site" evidence="8">
    <location>
        <position position="92"/>
    </location>
    <ligand>
        <name>phosphoenolpyruvate</name>
        <dbReference type="ChEBI" id="CHEBI:58702"/>
    </ligand>
</feature>
<feature type="binding site" evidence="8">
    <location>
        <position position="381"/>
    </location>
    <ligand>
        <name>phosphoenolpyruvate</name>
        <dbReference type="ChEBI" id="CHEBI:58702"/>
    </ligand>
</feature>
<dbReference type="InterPro" id="IPR013792">
    <property type="entry name" value="RNA3'P_cycl/enolpyr_Trfase_a/b"/>
</dbReference>
<feature type="binding site" evidence="8">
    <location>
        <position position="309"/>
    </location>
    <ligand>
        <name>3-phosphoshikimate</name>
        <dbReference type="ChEBI" id="CHEBI:145989"/>
    </ligand>
</feature>
<feature type="binding site" evidence="8">
    <location>
        <position position="168"/>
    </location>
    <ligand>
        <name>phosphoenolpyruvate</name>
        <dbReference type="ChEBI" id="CHEBI:58702"/>
    </ligand>
</feature>
<proteinExistence type="inferred from homology"/>
<comment type="pathway">
    <text evidence="1 8">Metabolic intermediate biosynthesis; chorismate biosynthesis; chorismate from D-erythrose 4-phosphate and phosphoenolpyruvate: step 6/7.</text>
</comment>
<dbReference type="SUPFAM" id="SSF55205">
    <property type="entry name" value="EPT/RTPC-like"/>
    <property type="match status" value="1"/>
</dbReference>
<comment type="catalytic activity">
    <reaction evidence="7">
        <text>3-phosphoshikimate + phosphoenolpyruvate = 5-O-(1-carboxyvinyl)-3-phosphoshikimate + phosphate</text>
        <dbReference type="Rhea" id="RHEA:21256"/>
        <dbReference type="ChEBI" id="CHEBI:43474"/>
        <dbReference type="ChEBI" id="CHEBI:57701"/>
        <dbReference type="ChEBI" id="CHEBI:58702"/>
        <dbReference type="ChEBI" id="CHEBI:145989"/>
        <dbReference type="EC" id="2.5.1.19"/>
    </reaction>
    <physiologicalReaction direction="left-to-right" evidence="7">
        <dbReference type="Rhea" id="RHEA:21257"/>
    </physiologicalReaction>
</comment>
<evidence type="ECO:0000256" key="7">
    <source>
        <dbReference type="ARBA" id="ARBA00044633"/>
    </source>
</evidence>